<accession>A0A817P4A1</accession>
<dbReference type="OrthoDB" id="10039581at2759"/>
<evidence type="ECO:0000256" key="1">
    <source>
        <dbReference type="SAM" id="MobiDB-lite"/>
    </source>
</evidence>
<dbReference type="Proteomes" id="UP000663825">
    <property type="component" value="Unassembled WGS sequence"/>
</dbReference>
<evidence type="ECO:0000313" key="4">
    <source>
        <dbReference type="Proteomes" id="UP000663825"/>
    </source>
</evidence>
<evidence type="ECO:0000313" key="3">
    <source>
        <dbReference type="EMBL" id="CAF4337034.1"/>
    </source>
</evidence>
<reference evidence="2" key="1">
    <citation type="submission" date="2021-02" db="EMBL/GenBank/DDBJ databases">
        <authorList>
            <person name="Nowell W R."/>
        </authorList>
    </citation>
    <scope>NUCLEOTIDE SEQUENCE</scope>
</reference>
<name>A0A817P4A1_9BILA</name>
<organism evidence="2 4">
    <name type="scientific">Rotaria socialis</name>
    <dbReference type="NCBI Taxonomy" id="392032"/>
    <lineage>
        <taxon>Eukaryota</taxon>
        <taxon>Metazoa</taxon>
        <taxon>Spiralia</taxon>
        <taxon>Gnathifera</taxon>
        <taxon>Rotifera</taxon>
        <taxon>Eurotatoria</taxon>
        <taxon>Bdelloidea</taxon>
        <taxon>Philodinida</taxon>
        <taxon>Philodinidae</taxon>
        <taxon>Rotaria</taxon>
    </lineage>
</organism>
<keyword evidence="5" id="KW-1185">Reference proteome</keyword>
<gene>
    <name evidence="2" type="ORF">TIS948_LOCUS9313</name>
    <name evidence="3" type="ORF">UJA718_LOCUS14881</name>
</gene>
<dbReference type="EMBL" id="CAJNXB010001208">
    <property type="protein sequence ID" value="CAF3143836.1"/>
    <property type="molecule type" value="Genomic_DNA"/>
</dbReference>
<evidence type="ECO:0000313" key="5">
    <source>
        <dbReference type="Proteomes" id="UP000663873"/>
    </source>
</evidence>
<comment type="caution">
    <text evidence="2">The sequence shown here is derived from an EMBL/GenBank/DDBJ whole genome shotgun (WGS) entry which is preliminary data.</text>
</comment>
<protein>
    <submittedName>
        <fullName evidence="2">Uncharacterized protein</fullName>
    </submittedName>
</protein>
<feature type="compositionally biased region" description="Polar residues" evidence="1">
    <location>
        <begin position="27"/>
        <end position="43"/>
    </location>
</feature>
<feature type="non-terminal residue" evidence="2">
    <location>
        <position position="1"/>
    </location>
</feature>
<proteinExistence type="predicted"/>
<dbReference type="EMBL" id="CAJOBP010002146">
    <property type="protein sequence ID" value="CAF4337034.1"/>
    <property type="molecule type" value="Genomic_DNA"/>
</dbReference>
<sequence>YPANGTGGHHPYYNSTQELHRSETTNEKNNATRFPARNTLSKEPLITSQKFRQTSSIQTTTTPAGGAITATTTSIPAVIQTGERHPSAQTFKSRDPNISYAYTDVKKYIDENDLMSSEKEQIIRNWIVDVEKHRHQQQKID</sequence>
<dbReference type="Proteomes" id="UP000663873">
    <property type="component" value="Unassembled WGS sequence"/>
</dbReference>
<feature type="region of interest" description="Disordered" evidence="1">
    <location>
        <begin position="1"/>
        <end position="43"/>
    </location>
</feature>
<evidence type="ECO:0000313" key="2">
    <source>
        <dbReference type="EMBL" id="CAF3143836.1"/>
    </source>
</evidence>
<dbReference type="AlphaFoldDB" id="A0A817P4A1"/>